<feature type="domain" description="SMP-LTD" evidence="14">
    <location>
        <begin position="295"/>
        <end position="542"/>
    </location>
</feature>
<evidence type="ECO:0000259" key="14">
    <source>
        <dbReference type="PROSITE" id="PS51847"/>
    </source>
</evidence>
<evidence type="ECO:0000313" key="16">
    <source>
        <dbReference type="Proteomes" id="UP000236546"/>
    </source>
</evidence>
<keyword evidence="3" id="KW-0597">Phosphoprotein</keyword>
<feature type="transmembrane region" description="Helical" evidence="12">
    <location>
        <begin position="203"/>
        <end position="221"/>
    </location>
</feature>
<feature type="region of interest" description="Disordered" evidence="11">
    <location>
        <begin position="377"/>
        <end position="406"/>
    </location>
</feature>
<dbReference type="InterPro" id="IPR035892">
    <property type="entry name" value="C2_domain_sf"/>
</dbReference>
<keyword evidence="10 12" id="KW-0472">Membrane</keyword>
<organism evidence="15 16">
    <name type="scientific">Trichoderma gamsii</name>
    <dbReference type="NCBI Taxonomy" id="398673"/>
    <lineage>
        <taxon>Eukaryota</taxon>
        <taxon>Fungi</taxon>
        <taxon>Dikarya</taxon>
        <taxon>Ascomycota</taxon>
        <taxon>Pezizomycotina</taxon>
        <taxon>Sordariomycetes</taxon>
        <taxon>Hypocreomycetidae</taxon>
        <taxon>Hypocreales</taxon>
        <taxon>Hypocreaceae</taxon>
        <taxon>Trichoderma</taxon>
    </lineage>
</organism>
<evidence type="ECO:0000256" key="10">
    <source>
        <dbReference type="ARBA" id="ARBA00023136"/>
    </source>
</evidence>
<evidence type="ECO:0000256" key="8">
    <source>
        <dbReference type="ARBA" id="ARBA00023055"/>
    </source>
</evidence>
<dbReference type="PROSITE" id="PS50004">
    <property type="entry name" value="C2"/>
    <property type="match status" value="2"/>
</dbReference>
<comment type="subcellular location">
    <subcellularLocation>
        <location evidence="1">Endoplasmic reticulum membrane</location>
    </subcellularLocation>
</comment>
<feature type="compositionally biased region" description="Basic and acidic residues" evidence="11">
    <location>
        <begin position="1114"/>
        <end position="1135"/>
    </location>
</feature>
<keyword evidence="2" id="KW-0813">Transport</keyword>
<dbReference type="Pfam" id="PF00168">
    <property type="entry name" value="C2"/>
    <property type="match status" value="2"/>
</dbReference>
<protein>
    <recommendedName>
        <fullName evidence="17">Meiotically up-regulated 190 protein</fullName>
    </recommendedName>
</protein>
<keyword evidence="5" id="KW-0677">Repeat</keyword>
<dbReference type="GO" id="GO:0008289">
    <property type="term" value="F:lipid binding"/>
    <property type="evidence" value="ECO:0007669"/>
    <property type="project" value="UniProtKB-KW"/>
</dbReference>
<dbReference type="Proteomes" id="UP000236546">
    <property type="component" value="Unassembled WGS sequence"/>
</dbReference>
<dbReference type="InterPro" id="IPR057349">
    <property type="entry name" value="C2_Mug190_3rd"/>
</dbReference>
<dbReference type="Pfam" id="PF25331">
    <property type="entry name" value="C2_Mug190_3rd"/>
    <property type="match status" value="1"/>
</dbReference>
<dbReference type="SUPFAM" id="SSF49562">
    <property type="entry name" value="C2 domain (Calcium/lipid-binding domain, CaLB)"/>
    <property type="match status" value="2"/>
</dbReference>
<feature type="transmembrane region" description="Helical" evidence="12">
    <location>
        <begin position="242"/>
        <end position="263"/>
    </location>
</feature>
<evidence type="ECO:0000259" key="13">
    <source>
        <dbReference type="PROSITE" id="PS50004"/>
    </source>
</evidence>
<dbReference type="EMBL" id="MTYH01000028">
    <property type="protein sequence ID" value="PNP44761.1"/>
    <property type="molecule type" value="Genomic_DNA"/>
</dbReference>
<evidence type="ECO:0000256" key="9">
    <source>
        <dbReference type="ARBA" id="ARBA00023121"/>
    </source>
</evidence>
<dbReference type="InterPro" id="IPR037765">
    <property type="entry name" value="C2B_Tricalbin"/>
</dbReference>
<dbReference type="OrthoDB" id="419768at2759"/>
<keyword evidence="9" id="KW-0446">Lipid-binding</keyword>
<keyword evidence="6" id="KW-0256">Endoplasmic reticulum</keyword>
<evidence type="ECO:0000313" key="15">
    <source>
        <dbReference type="EMBL" id="PNP44761.1"/>
    </source>
</evidence>
<evidence type="ECO:0000256" key="12">
    <source>
        <dbReference type="SAM" id="Phobius"/>
    </source>
</evidence>
<name>A0A2K0TGV7_9HYPO</name>
<accession>A0A2K0TGV7</accession>
<feature type="compositionally biased region" description="Basic and acidic residues" evidence="11">
    <location>
        <begin position="1"/>
        <end position="16"/>
    </location>
</feature>
<dbReference type="InterPro" id="IPR000008">
    <property type="entry name" value="C2_dom"/>
</dbReference>
<feature type="domain" description="C2" evidence="13">
    <location>
        <begin position="540"/>
        <end position="671"/>
    </location>
</feature>
<evidence type="ECO:0000256" key="2">
    <source>
        <dbReference type="ARBA" id="ARBA00022448"/>
    </source>
</evidence>
<dbReference type="GO" id="GO:0006869">
    <property type="term" value="P:lipid transport"/>
    <property type="evidence" value="ECO:0007669"/>
    <property type="project" value="UniProtKB-KW"/>
</dbReference>
<evidence type="ECO:0000256" key="4">
    <source>
        <dbReference type="ARBA" id="ARBA00022692"/>
    </source>
</evidence>
<dbReference type="Pfam" id="PF25669">
    <property type="entry name" value="SMP_MUG190-like"/>
    <property type="match status" value="1"/>
</dbReference>
<dbReference type="SMART" id="SM00239">
    <property type="entry name" value="C2"/>
    <property type="match status" value="2"/>
</dbReference>
<feature type="region of interest" description="Disordered" evidence="11">
    <location>
        <begin position="1100"/>
        <end position="1135"/>
    </location>
</feature>
<keyword evidence="8" id="KW-0445">Lipid transport</keyword>
<dbReference type="Gene3D" id="2.60.40.150">
    <property type="entry name" value="C2 domain"/>
    <property type="match status" value="2"/>
</dbReference>
<feature type="compositionally biased region" description="Basic and acidic residues" evidence="11">
    <location>
        <begin position="30"/>
        <end position="51"/>
    </location>
</feature>
<dbReference type="CDD" id="cd04041">
    <property type="entry name" value="C2A_fungal"/>
    <property type="match status" value="1"/>
</dbReference>
<dbReference type="AlphaFoldDB" id="A0A2K0TGV7"/>
<dbReference type="PROSITE" id="PS51847">
    <property type="entry name" value="SMP"/>
    <property type="match status" value="1"/>
</dbReference>
<dbReference type="PANTHER" id="PTHR47348">
    <property type="entry name" value="MEIOTICALLY UP-REGULATED GENE 190 PROTEIN"/>
    <property type="match status" value="1"/>
</dbReference>
<feature type="compositionally biased region" description="Acidic residues" evidence="11">
    <location>
        <begin position="392"/>
        <end position="401"/>
    </location>
</feature>
<dbReference type="CDD" id="cd04052">
    <property type="entry name" value="C2B_Tricalbin-like"/>
    <property type="match status" value="1"/>
</dbReference>
<comment type="caution">
    <text evidence="15">The sequence shown here is derived from an EMBL/GenBank/DDBJ whole genome shotgun (WGS) entry which is preliminary data.</text>
</comment>
<dbReference type="InterPro" id="IPR031468">
    <property type="entry name" value="SMP_LBD"/>
</dbReference>
<reference evidence="15 16" key="1">
    <citation type="submission" date="2017-02" db="EMBL/GenBank/DDBJ databases">
        <title>Genomes of Trichoderma spp. with biocontrol activity.</title>
        <authorList>
            <person name="Gardiner D."/>
            <person name="Kazan K."/>
            <person name="Vos C."/>
            <person name="Harvey P."/>
        </authorList>
    </citation>
    <scope>NUCLEOTIDE SEQUENCE [LARGE SCALE GENOMIC DNA]</scope>
    <source>
        <strain evidence="15 16">A5MH</strain>
    </source>
</reference>
<proteinExistence type="predicted"/>
<evidence type="ECO:0008006" key="17">
    <source>
        <dbReference type="Google" id="ProtNLM"/>
    </source>
</evidence>
<evidence type="ECO:0000256" key="3">
    <source>
        <dbReference type="ARBA" id="ARBA00022553"/>
    </source>
</evidence>
<sequence length="1192" mass="134871">MAGNGKDDVEHARRYEAPYNARHPIPTISRYREEKEERQQNALKGDTDDFGRSSQAGDDWSQDDEKADTQSESEVEAALEEPEAEESIKDTSEVDPSKLDPRKLKKDSKKERAEREVTDPVTHLPVKIHDFTDSALKELDQNEDPFAQTKRTGSGVDEKNKPDSELRKEQQNSQKKHHALMNQFPPPDLDFLRQEIASASNRGFLASLAGACTILAVVCVLRETIPMDLHQAAGWGATAQSILLWTTLVGAGAGAFGALIFGVRDWTAKKVDNAIQDEIWRTQRRHMEHETKKYDRETTLWLNSLLSSVWPLINPDLFTSLADTLEDVMQASLPKLIRMVSVDDIGQGSESLRILGIRWLPTGAAAQAVTEDGKIISDKDKDKNSRSNTGLEETEENDDDSKSDNSVFRGMEAEEGDFINLEVAFAYRTRSTSKSFKERTKDMHLYLAFYLPGNLKIPVWVDLHGAVGTMRLRLQLTPDPPFFDLCTLTLLGQPKVNLSCVPLSKHGLNIMDVPFISNFVQSAVDAAMAQYVAPKSLTLSLKDMLAGDDFKKDTYAKGVIMIHIKRGYDFKMGDSGIPLLKDSSSDPYVSVGWAKFGKVLWSTRVLLSEMEPYWHETCFVLVTPEELNIDERLRVQLWDSDRFTADDDLGRIEVDLKELMQRDESNGRMWDRTDGFRALRSGDNMPGKLEWSIGYFSKARLQECQFNQQTHDPEVRTMEQLKDKVSRRCERKLREAIFKGASDREESELQQQKLQELKAEQDAMIISAPPPDGYPSGILSLQIHNITGLEVQKLSKDLKDKDGSASDEETGDSLPSAYCTVIINHNKTYKTRTKPQNSKPFFNASCERFIRDWRSCEVYVSVRDARLHEDHPLLGIVRLPLREVFEKRSQRNGFWPISGGIGYGKIRLSMVWRSVQLQAPRSLIGWQYGTVNVQPIAKSSDCPPELKHAKLKLRTDISSGKMYSRGSDVAMWAASKERPLNLAVQKRYSSCFSIAFKDKKKVVGDKVAAFSVCWLKDLPDEEEMTLELPIWKGDIKRATTNCLDECGERIGTLKLQVTYWPGMGSAHSEWANNNDHMRDVVEVVDAARDGLRDDELEREAGIVDEEISSDSDSSADHDYIPDGSAEHKQGPLDQIRDYKRRDKALHRQHRGLMQWKAPRTAKWVKHKLDKAESSVTNLLDHRSKDAGIETEV</sequence>
<feature type="compositionally biased region" description="Basic and acidic residues" evidence="11">
    <location>
        <begin position="127"/>
        <end position="140"/>
    </location>
</feature>
<evidence type="ECO:0000256" key="1">
    <source>
        <dbReference type="ARBA" id="ARBA00004586"/>
    </source>
</evidence>
<dbReference type="GO" id="GO:0061817">
    <property type="term" value="P:endoplasmic reticulum-plasma membrane tethering"/>
    <property type="evidence" value="ECO:0007669"/>
    <property type="project" value="InterPro"/>
</dbReference>
<feature type="compositionally biased region" description="Basic and acidic residues" evidence="11">
    <location>
        <begin position="86"/>
        <end position="118"/>
    </location>
</feature>
<dbReference type="PANTHER" id="PTHR47348:SF2">
    <property type="entry name" value="MEIOTICALLY UP-REGULATED 190 PROTEIN"/>
    <property type="match status" value="1"/>
</dbReference>
<feature type="region of interest" description="Disordered" evidence="11">
    <location>
        <begin position="1"/>
        <end position="184"/>
    </location>
</feature>
<keyword evidence="7 12" id="KW-1133">Transmembrane helix</keyword>
<evidence type="ECO:0000256" key="11">
    <source>
        <dbReference type="SAM" id="MobiDB-lite"/>
    </source>
</evidence>
<dbReference type="GO" id="GO:0005789">
    <property type="term" value="C:endoplasmic reticulum membrane"/>
    <property type="evidence" value="ECO:0007669"/>
    <property type="project" value="UniProtKB-SubCell"/>
</dbReference>
<dbReference type="InterPro" id="IPR037767">
    <property type="entry name" value="C2A_Mug190-like"/>
</dbReference>
<feature type="domain" description="C2" evidence="13">
    <location>
        <begin position="760"/>
        <end position="896"/>
    </location>
</feature>
<feature type="compositionally biased region" description="Acidic residues" evidence="11">
    <location>
        <begin position="70"/>
        <end position="85"/>
    </location>
</feature>
<evidence type="ECO:0000256" key="6">
    <source>
        <dbReference type="ARBA" id="ARBA00022824"/>
    </source>
</evidence>
<keyword evidence="4 12" id="KW-0812">Transmembrane</keyword>
<feature type="compositionally biased region" description="Basic and acidic residues" evidence="11">
    <location>
        <begin position="156"/>
        <end position="170"/>
    </location>
</feature>
<evidence type="ECO:0000256" key="5">
    <source>
        <dbReference type="ARBA" id="ARBA00022737"/>
    </source>
</evidence>
<dbReference type="CDD" id="cd21676">
    <property type="entry name" value="SMP_Mug190"/>
    <property type="match status" value="1"/>
</dbReference>
<gene>
    <name evidence="15" type="ORF">TGAMA5MH_03570</name>
</gene>
<evidence type="ECO:0000256" key="7">
    <source>
        <dbReference type="ARBA" id="ARBA00022989"/>
    </source>
</evidence>